<feature type="region of interest" description="Disordered" evidence="2">
    <location>
        <begin position="1"/>
        <end position="22"/>
    </location>
</feature>
<dbReference type="InterPro" id="IPR016024">
    <property type="entry name" value="ARM-type_fold"/>
</dbReference>
<keyword evidence="5" id="KW-1185">Reference proteome</keyword>
<dbReference type="GO" id="GO:0051082">
    <property type="term" value="F:unfolded protein binding"/>
    <property type="evidence" value="ECO:0007669"/>
    <property type="project" value="TreeGrafter"/>
</dbReference>
<comment type="similarity">
    <text evidence="1">Belongs to the nuclear import and ribosome assembly adapter family.</text>
</comment>
<evidence type="ECO:0000313" key="4">
    <source>
        <dbReference type="EMBL" id="KAJ3257908.1"/>
    </source>
</evidence>
<reference evidence="4" key="1">
    <citation type="submission" date="2020-05" db="EMBL/GenBank/DDBJ databases">
        <title>Phylogenomic resolution of chytrid fungi.</title>
        <authorList>
            <person name="Stajich J.E."/>
            <person name="Amses K."/>
            <person name="Simmons R."/>
            <person name="Seto K."/>
            <person name="Myers J."/>
            <person name="Bonds A."/>
            <person name="Quandt C.A."/>
            <person name="Barry K."/>
            <person name="Liu P."/>
            <person name="Grigoriev I."/>
            <person name="Longcore J.E."/>
            <person name="James T.Y."/>
        </authorList>
    </citation>
    <scope>NUCLEOTIDE SEQUENCE</scope>
    <source>
        <strain evidence="4">PLAUS21</strain>
    </source>
</reference>
<sequence>MGKSKRNREKKKEKQDSGNSQKLPVLSKLAAGEIEDRTWAAAAISNIVQDEEGAKQLMSSDVVSALLLAIKDSSNKLVLESIGALRNVLSVVGEDACQECLEKQGITSILSLMPKLVTELEKFAAKEFPDPKKPEEHYDCFMMAEHILSCLWSLAEYSEQAVQYFTTPTMMGFLFNLLELDGCPDSLCRIAMQFMNTISEENSEFQKIFSSNQEYTMKLFNILQSQSNIEIKLLSGSILHNLKQDNDQLYEHLLSAILQVLQYDLSAMIPKLDVAGQAIDLIPANAQVQHIGDLELTKPENKNTELLTKVLAEIRTIQLALEILTNIYSEEIPEVDEEMDTDQEHMEIVEETDGLDYLGSMLNEKGLLLKIINFTLDKIPELNHDSCKELNSEIQNLYTKHFSCLNNIFLNGLGNNWIKNSSEDAKKLWATYIQSVINYSSVSEPPVDHIESLATCIWSLSRAMKSCDADILPNESQANWLMNAADLDSPAPENIKLKLVGILGLIAQNKNQILANKVKKAAASAGTTNVEVLIEHLNSVYDIYGDNYDYNHPVYVQLKFNAILKANLSSIKTKFKAIDKRSNFALRDHAEECLTNLQNFIKYKDDEAKTLSK</sequence>
<dbReference type="PANTHER" id="PTHR13347:SF1">
    <property type="entry name" value="HEAT REPEAT-CONTAINING PROTEIN 3"/>
    <property type="match status" value="1"/>
</dbReference>
<dbReference type="Gene3D" id="1.25.10.10">
    <property type="entry name" value="Leucine-rich Repeat Variant"/>
    <property type="match status" value="1"/>
</dbReference>
<name>A0AAD5UJX3_9FUNG</name>
<organism evidence="4 5">
    <name type="scientific">Boothiomyces macroporosus</name>
    <dbReference type="NCBI Taxonomy" id="261099"/>
    <lineage>
        <taxon>Eukaryota</taxon>
        <taxon>Fungi</taxon>
        <taxon>Fungi incertae sedis</taxon>
        <taxon>Chytridiomycota</taxon>
        <taxon>Chytridiomycota incertae sedis</taxon>
        <taxon>Chytridiomycetes</taxon>
        <taxon>Rhizophydiales</taxon>
        <taxon>Terramycetaceae</taxon>
        <taxon>Boothiomyces</taxon>
    </lineage>
</organism>
<dbReference type="InterPro" id="IPR057990">
    <property type="entry name" value="TPR_SYO1"/>
</dbReference>
<dbReference type="SUPFAM" id="SSF48371">
    <property type="entry name" value="ARM repeat"/>
    <property type="match status" value="1"/>
</dbReference>
<dbReference type="GO" id="GO:0006606">
    <property type="term" value="P:protein import into nucleus"/>
    <property type="evidence" value="ECO:0007669"/>
    <property type="project" value="TreeGrafter"/>
</dbReference>
<dbReference type="Proteomes" id="UP001210925">
    <property type="component" value="Unassembled WGS sequence"/>
</dbReference>
<dbReference type="PANTHER" id="PTHR13347">
    <property type="entry name" value="HEAT REPEAT-CONTAINING PROTEIN 3"/>
    <property type="match status" value="1"/>
</dbReference>
<accession>A0AAD5UJX3</accession>
<dbReference type="InterPro" id="IPR052616">
    <property type="entry name" value="SYO1-like"/>
</dbReference>
<gene>
    <name evidence="4" type="ORF">HK103_004199</name>
</gene>
<evidence type="ECO:0000313" key="5">
    <source>
        <dbReference type="Proteomes" id="UP001210925"/>
    </source>
</evidence>
<protein>
    <recommendedName>
        <fullName evidence="3">SYO1-like TPR repeats domain-containing protein</fullName>
    </recommendedName>
</protein>
<proteinExistence type="inferred from homology"/>
<comment type="caution">
    <text evidence="4">The sequence shown here is derived from an EMBL/GenBank/DDBJ whole genome shotgun (WGS) entry which is preliminary data.</text>
</comment>
<feature type="domain" description="SYO1-like TPR repeats" evidence="3">
    <location>
        <begin position="372"/>
        <end position="606"/>
    </location>
</feature>
<evidence type="ECO:0000256" key="2">
    <source>
        <dbReference type="SAM" id="MobiDB-lite"/>
    </source>
</evidence>
<dbReference type="InterPro" id="IPR011989">
    <property type="entry name" value="ARM-like"/>
</dbReference>
<evidence type="ECO:0000259" key="3">
    <source>
        <dbReference type="Pfam" id="PF25567"/>
    </source>
</evidence>
<evidence type="ECO:0000256" key="1">
    <source>
        <dbReference type="ARBA" id="ARBA00049983"/>
    </source>
</evidence>
<dbReference type="AlphaFoldDB" id="A0AAD5UJX3"/>
<dbReference type="Pfam" id="PF25567">
    <property type="entry name" value="TPR_SYO1"/>
    <property type="match status" value="1"/>
</dbReference>
<dbReference type="GO" id="GO:0042273">
    <property type="term" value="P:ribosomal large subunit biogenesis"/>
    <property type="evidence" value="ECO:0007669"/>
    <property type="project" value="TreeGrafter"/>
</dbReference>
<dbReference type="EMBL" id="JADGKB010000033">
    <property type="protein sequence ID" value="KAJ3257908.1"/>
    <property type="molecule type" value="Genomic_DNA"/>
</dbReference>